<evidence type="ECO:0000313" key="2">
    <source>
        <dbReference type="Proteomes" id="UP000542353"/>
    </source>
</evidence>
<dbReference type="RefSeq" id="WP_184254231.1">
    <property type="nucleotide sequence ID" value="NZ_JACHIH010000002.1"/>
</dbReference>
<protein>
    <submittedName>
        <fullName evidence="1">Uncharacterized protein</fullName>
    </submittedName>
</protein>
<proteinExistence type="predicted"/>
<accession>A0A7W7Z0T0</accession>
<reference evidence="1 2" key="1">
    <citation type="submission" date="2020-08" db="EMBL/GenBank/DDBJ databases">
        <title>Genomic Encyclopedia of Type Strains, Phase IV (KMG-IV): sequencing the most valuable type-strain genomes for metagenomic binning, comparative biology and taxonomic classification.</title>
        <authorList>
            <person name="Goeker M."/>
        </authorList>
    </citation>
    <scope>NUCLEOTIDE SEQUENCE [LARGE SCALE GENOMIC DNA]</scope>
    <source>
        <strain evidence="1 2">DSM 12706</strain>
    </source>
</reference>
<organism evidence="1 2">
    <name type="scientific">Rhodopseudomonas rhenobacensis</name>
    <dbReference type="NCBI Taxonomy" id="87461"/>
    <lineage>
        <taxon>Bacteria</taxon>
        <taxon>Pseudomonadati</taxon>
        <taxon>Pseudomonadota</taxon>
        <taxon>Alphaproteobacteria</taxon>
        <taxon>Hyphomicrobiales</taxon>
        <taxon>Nitrobacteraceae</taxon>
        <taxon>Rhodopseudomonas</taxon>
    </lineage>
</organism>
<gene>
    <name evidence="1" type="ORF">HNR60_000658</name>
</gene>
<sequence>MESEAVHYQRDAAVVLLSFDQIGCWRKLAQLAPLSAAKGVRVWNTLAP</sequence>
<keyword evidence="2" id="KW-1185">Reference proteome</keyword>
<comment type="caution">
    <text evidence="1">The sequence shown here is derived from an EMBL/GenBank/DDBJ whole genome shotgun (WGS) entry which is preliminary data.</text>
</comment>
<name>A0A7W7Z0T0_9BRAD</name>
<dbReference type="Proteomes" id="UP000542353">
    <property type="component" value="Unassembled WGS sequence"/>
</dbReference>
<dbReference type="AlphaFoldDB" id="A0A7W7Z0T0"/>
<dbReference type="EMBL" id="JACHIH010000002">
    <property type="protein sequence ID" value="MBB5045923.1"/>
    <property type="molecule type" value="Genomic_DNA"/>
</dbReference>
<evidence type="ECO:0000313" key="1">
    <source>
        <dbReference type="EMBL" id="MBB5045923.1"/>
    </source>
</evidence>